<accession>A0A6A5BJH8</accession>
<protein>
    <recommendedName>
        <fullName evidence="3">F-box domain-containing protein</fullName>
    </recommendedName>
</protein>
<dbReference type="VEuPathDB" id="AmoebaDB:FDP41_006848"/>
<dbReference type="GeneID" id="68114066"/>
<dbReference type="Proteomes" id="UP000444721">
    <property type="component" value="Unassembled WGS sequence"/>
</dbReference>
<gene>
    <name evidence="1" type="ORF">FDP41_006848</name>
</gene>
<dbReference type="RefSeq" id="XP_044558951.1">
    <property type="nucleotide sequence ID" value="XM_044710527.1"/>
</dbReference>
<dbReference type="VEuPathDB" id="AmoebaDB:NF0044700"/>
<organism evidence="1 2">
    <name type="scientific">Naegleria fowleri</name>
    <name type="common">Brain eating amoeba</name>
    <dbReference type="NCBI Taxonomy" id="5763"/>
    <lineage>
        <taxon>Eukaryota</taxon>
        <taxon>Discoba</taxon>
        <taxon>Heterolobosea</taxon>
        <taxon>Tetramitia</taxon>
        <taxon>Eutetramitia</taxon>
        <taxon>Vahlkampfiidae</taxon>
        <taxon>Naegleria</taxon>
    </lineage>
</organism>
<keyword evidence="2" id="KW-1185">Reference proteome</keyword>
<dbReference type="EMBL" id="VFQX01000053">
    <property type="protein sequence ID" value="KAF0974238.1"/>
    <property type="molecule type" value="Genomic_DNA"/>
</dbReference>
<proteinExistence type="predicted"/>
<evidence type="ECO:0000313" key="1">
    <source>
        <dbReference type="EMBL" id="KAF0974238.1"/>
    </source>
</evidence>
<reference evidence="1 2" key="1">
    <citation type="journal article" date="2019" name="Sci. Rep.">
        <title>Nanopore sequencing improves the draft genome of the human pathogenic amoeba Naegleria fowleri.</title>
        <authorList>
            <person name="Liechti N."/>
            <person name="Schurch N."/>
            <person name="Bruggmann R."/>
            <person name="Wittwer M."/>
        </authorList>
    </citation>
    <scope>NUCLEOTIDE SEQUENCE [LARGE SCALE GENOMIC DNA]</scope>
    <source>
        <strain evidence="1 2">ATCC 30894</strain>
    </source>
</reference>
<dbReference type="AlphaFoldDB" id="A0A6A5BJH8"/>
<sequence length="167" mass="19440">MTQESFVNQSHRIRSIASSTSSSWISSSSSSLFHQIPPEVWTDQIFQFMGGSWIFSIGRLVCREWNTRIIHHDLLLQIKLHVSLKFHRFEEKSKYLLQKSVESFVKSCVRERMMGVKDLTFSGLCYLPFYENSQSINYYGSNCDHTSLKMIEVETENGKCIDIDPKK</sequence>
<evidence type="ECO:0008006" key="3">
    <source>
        <dbReference type="Google" id="ProtNLM"/>
    </source>
</evidence>
<comment type="caution">
    <text evidence="1">The sequence shown here is derived from an EMBL/GenBank/DDBJ whole genome shotgun (WGS) entry which is preliminary data.</text>
</comment>
<evidence type="ECO:0000313" key="2">
    <source>
        <dbReference type="Proteomes" id="UP000444721"/>
    </source>
</evidence>
<name>A0A6A5BJH8_NAEFO</name>